<dbReference type="InterPro" id="IPR050797">
    <property type="entry name" value="Carb_Metab_Trans_Reg"/>
</dbReference>
<dbReference type="PANTHER" id="PTHR31668">
    <property type="entry name" value="GLUCOSE TRANSPORT TRANSCRIPTION REGULATOR RGT1-RELATED-RELATED"/>
    <property type="match status" value="1"/>
</dbReference>
<dbReference type="Gene3D" id="4.10.240.10">
    <property type="entry name" value="Zn(2)-C6 fungal-type DNA-binding domain"/>
    <property type="match status" value="1"/>
</dbReference>
<evidence type="ECO:0000256" key="6">
    <source>
        <dbReference type="SAM" id="MobiDB-lite"/>
    </source>
</evidence>
<dbReference type="InterPro" id="IPR001138">
    <property type="entry name" value="Zn2Cys6_DnaBD"/>
</dbReference>
<feature type="compositionally biased region" description="Polar residues" evidence="6">
    <location>
        <begin position="989"/>
        <end position="1011"/>
    </location>
</feature>
<dbReference type="PANTHER" id="PTHR31668:SF26">
    <property type="entry name" value="GLUCOSE TRANSPORT TRANSCRIPTION REGULATOR RGT1-RELATED"/>
    <property type="match status" value="1"/>
</dbReference>
<feature type="region of interest" description="Disordered" evidence="6">
    <location>
        <begin position="1"/>
        <end position="139"/>
    </location>
</feature>
<organism evidence="9">
    <name type="scientific">Laccaria bicolor (strain S238N-H82 / ATCC MYA-4686)</name>
    <name type="common">Bicoloured deceiver</name>
    <name type="synonym">Laccaria laccata var. bicolor</name>
    <dbReference type="NCBI Taxonomy" id="486041"/>
    <lineage>
        <taxon>Eukaryota</taxon>
        <taxon>Fungi</taxon>
        <taxon>Dikarya</taxon>
        <taxon>Basidiomycota</taxon>
        <taxon>Agaricomycotina</taxon>
        <taxon>Agaricomycetes</taxon>
        <taxon>Agaricomycetidae</taxon>
        <taxon>Agaricales</taxon>
        <taxon>Agaricineae</taxon>
        <taxon>Hydnangiaceae</taxon>
        <taxon>Laccaria</taxon>
    </lineage>
</organism>
<feature type="region of interest" description="Disordered" evidence="6">
    <location>
        <begin position="163"/>
        <end position="239"/>
    </location>
</feature>
<dbReference type="EMBL" id="DS547092">
    <property type="protein sequence ID" value="EDR14206.1"/>
    <property type="molecule type" value="Genomic_DNA"/>
</dbReference>
<keyword evidence="1" id="KW-0479">Metal-binding</keyword>
<dbReference type="STRING" id="486041.B0CRZ6"/>
<evidence type="ECO:0000256" key="2">
    <source>
        <dbReference type="ARBA" id="ARBA00023015"/>
    </source>
</evidence>
<feature type="compositionally biased region" description="Basic and acidic residues" evidence="6">
    <location>
        <begin position="287"/>
        <end position="300"/>
    </location>
</feature>
<dbReference type="SUPFAM" id="SSF57701">
    <property type="entry name" value="Zn2/Cys6 DNA-binding domain"/>
    <property type="match status" value="1"/>
</dbReference>
<feature type="region of interest" description="Disordered" evidence="6">
    <location>
        <begin position="285"/>
        <end position="312"/>
    </location>
</feature>
<dbReference type="RefSeq" id="XP_001874765.1">
    <property type="nucleotide sequence ID" value="XM_001874730.1"/>
</dbReference>
<name>B0CRZ6_LACBS</name>
<dbReference type="Proteomes" id="UP000001194">
    <property type="component" value="Unassembled WGS sequence"/>
</dbReference>
<feature type="region of interest" description="Disordered" evidence="6">
    <location>
        <begin position="989"/>
        <end position="1018"/>
    </location>
</feature>
<dbReference type="SMART" id="SM00066">
    <property type="entry name" value="GAL4"/>
    <property type="match status" value="1"/>
</dbReference>
<evidence type="ECO:0000313" key="9">
    <source>
        <dbReference type="Proteomes" id="UP000001194"/>
    </source>
</evidence>
<evidence type="ECO:0000256" key="5">
    <source>
        <dbReference type="ARBA" id="ARBA00023242"/>
    </source>
</evidence>
<keyword evidence="3" id="KW-0238">DNA-binding</keyword>
<sequence length="1018" mass="112759">MPENSRRKMTTPPGEGPPVDPSQPLPHQPPLPTQAPTLATKKPRQRKRADPKEKQSKAQARQQEEEAELAEDSPPPTQSTVYASPPPPGAIFQPYPYIMNPPYPINGPPYSQHPQFPPQAPQQINTGPPSHGHQYAYPMHPSPYAPYSPYPQYQPMVMYSTAPRPSAPPEISYPAPSPVANNAGGKRKRKSFAESSRSGKGASDEEGPSGSDVGRGQSAHQQTQAQALSDLKKRTKTQRACDSCRSRKIRCDILTETDPPVCQHCKQYSFECTFFLPITETRFKKKKTEEEVPEKDKAESSRSFSAHVEPQAKRDVGVYGPTSPAHLLHSSATISSRVYETYDQRYHLTYKVSKSGDGLIQVQKPVDEQPLTHPKSADLHIERDVIEKLVNVYFSDVAPILPIITKAEFLQTSNPAPILLYSMCLVAAARREVPQKVFDSIRFAVNSIIKADDVLSTASIVNVQALLILCMTGDCHSQFVPTALSALWIRLGTAIRMAQDLGLHRAESLTQNIEHRRRLWGACLICDRWTSIAYGHPYMIDVQDCDARLPSSGDLNDLYLDELVRLSIILGRVQKMIYSPSGLTFTTDEMLHELLADMKRWKEGLPDHLKFRGAESSQNAGLLHFLFACVGMMFWRVFMRISYSCPSHLKFGLTVEQWSELVALTADCIDWLDAHERMYDVWLPVAYAATSCALVQYHTCIRRKDEDAQAKLRKLRDCVRRWEGALSPDHMSARRKTAEIIALLYEATQGPPLPLEAPALNPTGGVTVKQPVMLDYRKDPTRPGGGVFIAHGKTRIREEIKDVPEGTIISAPSEEGSSEGEAESQAPAISAPIVAFHNNDRDRAFFSSSQFAPPLPGDRLRQTFSRSGHSSSMSRGHVTMSTPVSAIRSPVEDTSEPQQVMASGSTSAPMVNFTSLASGGERRESFANVNPAMNLQADAGSVQLMNVLDAAQGGNNLADFALADTEFLAGIPGQMFDWGQWDTFFSRLSSNSGQGDPSFQQPRMQMQSEPQNLPPRFT</sequence>
<dbReference type="GeneID" id="6070648"/>
<dbReference type="InterPro" id="IPR007219">
    <property type="entry name" value="XnlR_reg_dom"/>
</dbReference>
<evidence type="ECO:0000256" key="3">
    <source>
        <dbReference type="ARBA" id="ARBA00023125"/>
    </source>
</evidence>
<evidence type="ECO:0000256" key="1">
    <source>
        <dbReference type="ARBA" id="ARBA00022723"/>
    </source>
</evidence>
<keyword evidence="2" id="KW-0805">Transcription regulation</keyword>
<keyword evidence="4" id="KW-0804">Transcription</keyword>
<dbReference type="GO" id="GO:0006351">
    <property type="term" value="P:DNA-templated transcription"/>
    <property type="evidence" value="ECO:0007669"/>
    <property type="project" value="InterPro"/>
</dbReference>
<dbReference type="SMART" id="SM00906">
    <property type="entry name" value="Fungal_trans"/>
    <property type="match status" value="1"/>
</dbReference>
<dbReference type="PROSITE" id="PS00463">
    <property type="entry name" value="ZN2_CY6_FUNGAL_1"/>
    <property type="match status" value="1"/>
</dbReference>
<evidence type="ECO:0000313" key="8">
    <source>
        <dbReference type="EMBL" id="EDR14206.1"/>
    </source>
</evidence>
<keyword evidence="5" id="KW-0539">Nucleus</keyword>
<dbReference type="GO" id="GO:0003677">
    <property type="term" value="F:DNA binding"/>
    <property type="evidence" value="ECO:0007669"/>
    <property type="project" value="UniProtKB-KW"/>
</dbReference>
<dbReference type="HOGENOM" id="CLU_006242_0_0_1"/>
<keyword evidence="9" id="KW-1185">Reference proteome</keyword>
<dbReference type="KEGG" id="lbc:LACBIDRAFT_305811"/>
<dbReference type="Pfam" id="PF04082">
    <property type="entry name" value="Fungal_trans"/>
    <property type="match status" value="1"/>
</dbReference>
<dbReference type="InParanoid" id="B0CRZ6"/>
<dbReference type="InterPro" id="IPR036864">
    <property type="entry name" value="Zn2-C6_fun-type_DNA-bd_sf"/>
</dbReference>
<evidence type="ECO:0000256" key="4">
    <source>
        <dbReference type="ARBA" id="ARBA00023163"/>
    </source>
</evidence>
<feature type="compositionally biased region" description="Pro residues" evidence="6">
    <location>
        <begin position="14"/>
        <end position="33"/>
    </location>
</feature>
<dbReference type="OrthoDB" id="4161332at2759"/>
<gene>
    <name evidence="8" type="ORF">LACBIDRAFT_305811</name>
</gene>
<dbReference type="Pfam" id="PF00172">
    <property type="entry name" value="Zn_clus"/>
    <property type="match status" value="1"/>
</dbReference>
<feature type="compositionally biased region" description="Polar residues" evidence="6">
    <location>
        <begin position="218"/>
        <end position="227"/>
    </location>
</feature>
<feature type="domain" description="Zn(2)-C6 fungal-type" evidence="7">
    <location>
        <begin position="240"/>
        <end position="274"/>
    </location>
</feature>
<dbReference type="CDD" id="cd00067">
    <property type="entry name" value="GAL4"/>
    <property type="match status" value="1"/>
</dbReference>
<protein>
    <submittedName>
        <fullName evidence="8">Predicted protein</fullName>
    </submittedName>
</protein>
<proteinExistence type="predicted"/>
<accession>B0CRZ6</accession>
<dbReference type="CDD" id="cd12148">
    <property type="entry name" value="fungal_TF_MHR"/>
    <property type="match status" value="1"/>
</dbReference>
<dbReference type="GO" id="GO:0008270">
    <property type="term" value="F:zinc ion binding"/>
    <property type="evidence" value="ECO:0007669"/>
    <property type="project" value="InterPro"/>
</dbReference>
<dbReference type="GO" id="GO:0000981">
    <property type="term" value="F:DNA-binding transcription factor activity, RNA polymerase II-specific"/>
    <property type="evidence" value="ECO:0007669"/>
    <property type="project" value="InterPro"/>
</dbReference>
<dbReference type="AlphaFoldDB" id="B0CRZ6"/>
<feature type="region of interest" description="Disordered" evidence="6">
    <location>
        <begin position="805"/>
        <end position="826"/>
    </location>
</feature>
<dbReference type="PROSITE" id="PS50048">
    <property type="entry name" value="ZN2_CY6_FUNGAL_2"/>
    <property type="match status" value="1"/>
</dbReference>
<reference evidence="8 9" key="1">
    <citation type="journal article" date="2008" name="Nature">
        <title>The genome of Laccaria bicolor provides insights into mycorrhizal symbiosis.</title>
        <authorList>
            <person name="Martin F."/>
            <person name="Aerts A."/>
            <person name="Ahren D."/>
            <person name="Brun A."/>
            <person name="Danchin E.G.J."/>
            <person name="Duchaussoy F."/>
            <person name="Gibon J."/>
            <person name="Kohler A."/>
            <person name="Lindquist E."/>
            <person name="Pereda V."/>
            <person name="Salamov A."/>
            <person name="Shapiro H.J."/>
            <person name="Wuyts J."/>
            <person name="Blaudez D."/>
            <person name="Buee M."/>
            <person name="Brokstein P."/>
            <person name="Canbaeck B."/>
            <person name="Cohen D."/>
            <person name="Courty P.E."/>
            <person name="Coutinho P.M."/>
            <person name="Delaruelle C."/>
            <person name="Detter J.C."/>
            <person name="Deveau A."/>
            <person name="DiFazio S."/>
            <person name="Duplessis S."/>
            <person name="Fraissinet-Tachet L."/>
            <person name="Lucic E."/>
            <person name="Frey-Klett P."/>
            <person name="Fourrey C."/>
            <person name="Feussner I."/>
            <person name="Gay G."/>
            <person name="Grimwood J."/>
            <person name="Hoegger P.J."/>
            <person name="Jain P."/>
            <person name="Kilaru S."/>
            <person name="Labbe J."/>
            <person name="Lin Y.C."/>
            <person name="Legue V."/>
            <person name="Le Tacon F."/>
            <person name="Marmeisse R."/>
            <person name="Melayah D."/>
            <person name="Montanini B."/>
            <person name="Muratet M."/>
            <person name="Nehls U."/>
            <person name="Niculita-Hirzel H."/>
            <person name="Oudot-Le Secq M.P."/>
            <person name="Peter M."/>
            <person name="Quesneville H."/>
            <person name="Rajashekar B."/>
            <person name="Reich M."/>
            <person name="Rouhier N."/>
            <person name="Schmutz J."/>
            <person name="Yin T."/>
            <person name="Chalot M."/>
            <person name="Henrissat B."/>
            <person name="Kuees U."/>
            <person name="Lucas S."/>
            <person name="Van de Peer Y."/>
            <person name="Podila G.K."/>
            <person name="Polle A."/>
            <person name="Pukkila P.J."/>
            <person name="Richardson P.M."/>
            <person name="Rouze P."/>
            <person name="Sanders I.R."/>
            <person name="Stajich J.E."/>
            <person name="Tunlid A."/>
            <person name="Tuskan G."/>
            <person name="Grigoriev I.V."/>
        </authorList>
    </citation>
    <scope>NUCLEOTIDE SEQUENCE [LARGE SCALE GENOMIC DNA]</scope>
    <source>
        <strain evidence="9">S238N-H82 / ATCC MYA-4686</strain>
    </source>
</reference>
<evidence type="ECO:0000259" key="7">
    <source>
        <dbReference type="PROSITE" id="PS50048"/>
    </source>
</evidence>